<comment type="caution">
    <text evidence="2">The sequence shown here is derived from an EMBL/GenBank/DDBJ whole genome shotgun (WGS) entry which is preliminary data.</text>
</comment>
<dbReference type="EMBL" id="CAXLJM020000118">
    <property type="protein sequence ID" value="CAL8137618.1"/>
    <property type="molecule type" value="Genomic_DNA"/>
</dbReference>
<sequence>MGVNFAFLRSSVSFTILCSIVMLSLISHGVQEGDAIPYGGGYGGYGGGYGGYGGGYGGYGGYGGGRGGWGGGGGGRWGGPYGGYGGGYGRPGLVIVG</sequence>
<keyword evidence="1" id="KW-0472">Membrane</keyword>
<dbReference type="Proteomes" id="UP001642540">
    <property type="component" value="Unassembled WGS sequence"/>
</dbReference>
<evidence type="ECO:0000256" key="1">
    <source>
        <dbReference type="SAM" id="Phobius"/>
    </source>
</evidence>
<gene>
    <name evidence="2" type="ORF">ODALV1_LOCUS27002</name>
</gene>
<feature type="transmembrane region" description="Helical" evidence="1">
    <location>
        <begin position="6"/>
        <end position="26"/>
    </location>
</feature>
<keyword evidence="3" id="KW-1185">Reference proteome</keyword>
<proteinExistence type="predicted"/>
<keyword evidence="1" id="KW-0812">Transmembrane</keyword>
<keyword evidence="1" id="KW-1133">Transmembrane helix</keyword>
<organism evidence="2 3">
    <name type="scientific">Orchesella dallaii</name>
    <dbReference type="NCBI Taxonomy" id="48710"/>
    <lineage>
        <taxon>Eukaryota</taxon>
        <taxon>Metazoa</taxon>
        <taxon>Ecdysozoa</taxon>
        <taxon>Arthropoda</taxon>
        <taxon>Hexapoda</taxon>
        <taxon>Collembola</taxon>
        <taxon>Entomobryomorpha</taxon>
        <taxon>Entomobryoidea</taxon>
        <taxon>Orchesellidae</taxon>
        <taxon>Orchesellinae</taxon>
        <taxon>Orchesella</taxon>
    </lineage>
</organism>
<reference evidence="2 3" key="1">
    <citation type="submission" date="2024-08" db="EMBL/GenBank/DDBJ databases">
        <authorList>
            <person name="Cucini C."/>
            <person name="Frati F."/>
        </authorList>
    </citation>
    <scope>NUCLEOTIDE SEQUENCE [LARGE SCALE GENOMIC DNA]</scope>
</reference>
<name>A0ABP1RX78_9HEXA</name>
<evidence type="ECO:0000313" key="3">
    <source>
        <dbReference type="Proteomes" id="UP001642540"/>
    </source>
</evidence>
<accession>A0ABP1RX78</accession>
<evidence type="ECO:0000313" key="2">
    <source>
        <dbReference type="EMBL" id="CAL8137618.1"/>
    </source>
</evidence>
<protein>
    <submittedName>
        <fullName evidence="2">Uncharacterized protein</fullName>
    </submittedName>
</protein>